<dbReference type="AlphaFoldDB" id="X0TCZ1"/>
<sequence length="142" mass="16474">MNTIVYKVVFNGINEIKEKTLNLSFKGVILDPSIKIPSHFFSELKKLSELNQNILIFKNIDEVIKLGEDISLDAVYYYNVLLFQFKNQKEGFLIGNTKKKGDILLGTWPFNKIYEDSKNVILDKLNNLLSKHNEYDKICLIN</sequence>
<proteinExistence type="predicted"/>
<name>X0TCZ1_9ZZZZ</name>
<protein>
    <submittedName>
        <fullName evidence="1">Uncharacterized protein</fullName>
    </submittedName>
</protein>
<organism evidence="1">
    <name type="scientific">marine sediment metagenome</name>
    <dbReference type="NCBI Taxonomy" id="412755"/>
    <lineage>
        <taxon>unclassified sequences</taxon>
        <taxon>metagenomes</taxon>
        <taxon>ecological metagenomes</taxon>
    </lineage>
</organism>
<accession>X0TCZ1</accession>
<gene>
    <name evidence="1" type="ORF">S01H1_28650</name>
</gene>
<reference evidence="1" key="1">
    <citation type="journal article" date="2014" name="Front. Microbiol.">
        <title>High frequency of phylogenetically diverse reductive dehalogenase-homologous genes in deep subseafloor sedimentary metagenomes.</title>
        <authorList>
            <person name="Kawai M."/>
            <person name="Futagami T."/>
            <person name="Toyoda A."/>
            <person name="Takaki Y."/>
            <person name="Nishi S."/>
            <person name="Hori S."/>
            <person name="Arai W."/>
            <person name="Tsubouchi T."/>
            <person name="Morono Y."/>
            <person name="Uchiyama I."/>
            <person name="Ito T."/>
            <person name="Fujiyama A."/>
            <person name="Inagaki F."/>
            <person name="Takami H."/>
        </authorList>
    </citation>
    <scope>NUCLEOTIDE SEQUENCE</scope>
    <source>
        <strain evidence="1">Expedition CK06-06</strain>
    </source>
</reference>
<comment type="caution">
    <text evidence="1">The sequence shown here is derived from an EMBL/GenBank/DDBJ whole genome shotgun (WGS) entry which is preliminary data.</text>
</comment>
<dbReference type="EMBL" id="BARS01017521">
    <property type="protein sequence ID" value="GAF86037.1"/>
    <property type="molecule type" value="Genomic_DNA"/>
</dbReference>
<evidence type="ECO:0000313" key="1">
    <source>
        <dbReference type="EMBL" id="GAF86037.1"/>
    </source>
</evidence>